<keyword evidence="3 6" id="KW-0378">Hydrolase</keyword>
<dbReference type="GO" id="GO:0046872">
    <property type="term" value="F:metal ion binding"/>
    <property type="evidence" value="ECO:0007669"/>
    <property type="project" value="UniProtKB-KW"/>
</dbReference>
<feature type="domain" description="Metallo-beta-lactamase" evidence="5">
    <location>
        <begin position="42"/>
        <end position="267"/>
    </location>
</feature>
<dbReference type="AlphaFoldDB" id="A0A227PJH8"/>
<keyword evidence="7" id="KW-1185">Reference proteome</keyword>
<dbReference type="SUPFAM" id="SSF56281">
    <property type="entry name" value="Metallo-hydrolase/oxidoreductase"/>
    <property type="match status" value="1"/>
</dbReference>
<keyword evidence="4" id="KW-0862">Zinc</keyword>
<dbReference type="Pfam" id="PF00753">
    <property type="entry name" value="Lactamase_B"/>
    <property type="match status" value="1"/>
</dbReference>
<dbReference type="InterPro" id="IPR001279">
    <property type="entry name" value="Metallo-B-lactamas"/>
</dbReference>
<proteinExistence type="inferred from homology"/>
<name>A0A227PJH8_9FLAO</name>
<dbReference type="OrthoDB" id="9802897at2"/>
<reference evidence="6 7" key="1">
    <citation type="submission" date="2016-11" db="EMBL/GenBank/DDBJ databases">
        <title>Whole genomes of Flavobacteriaceae.</title>
        <authorList>
            <person name="Stine C."/>
            <person name="Li C."/>
            <person name="Tadesse D."/>
        </authorList>
    </citation>
    <scope>NUCLEOTIDE SEQUENCE [LARGE SCALE GENOMIC DNA]</scope>
    <source>
        <strain evidence="6 7">DSM 24704</strain>
    </source>
</reference>
<evidence type="ECO:0000313" key="7">
    <source>
        <dbReference type="Proteomes" id="UP000214684"/>
    </source>
</evidence>
<organism evidence="6 7">
    <name type="scientific">Flavobacterium araucananum</name>
    <dbReference type="NCBI Taxonomy" id="946678"/>
    <lineage>
        <taxon>Bacteria</taxon>
        <taxon>Pseudomonadati</taxon>
        <taxon>Bacteroidota</taxon>
        <taxon>Flavobacteriia</taxon>
        <taxon>Flavobacteriales</taxon>
        <taxon>Flavobacteriaceae</taxon>
        <taxon>Flavobacterium</taxon>
    </lineage>
</organism>
<comment type="caution">
    <text evidence="6">The sequence shown here is derived from an EMBL/GenBank/DDBJ whole genome shotgun (WGS) entry which is preliminary data.</text>
</comment>
<evidence type="ECO:0000256" key="3">
    <source>
        <dbReference type="ARBA" id="ARBA00022801"/>
    </source>
</evidence>
<dbReference type="InterPro" id="IPR051013">
    <property type="entry name" value="MBL_superfamily_lactonases"/>
</dbReference>
<dbReference type="PANTHER" id="PTHR42978:SF6">
    <property type="entry name" value="QUORUM-QUENCHING LACTONASE YTNP-RELATED"/>
    <property type="match status" value="1"/>
</dbReference>
<dbReference type="Gene3D" id="3.60.15.10">
    <property type="entry name" value="Ribonuclease Z/Hydroxyacylglutathione hydrolase-like"/>
    <property type="match status" value="1"/>
</dbReference>
<keyword evidence="2" id="KW-0479">Metal-binding</keyword>
<dbReference type="RefSeq" id="WP_089477594.1">
    <property type="nucleotide sequence ID" value="NZ_MUGS01000002.1"/>
</dbReference>
<dbReference type="SMART" id="SM00849">
    <property type="entry name" value="Lactamase_B"/>
    <property type="match status" value="1"/>
</dbReference>
<evidence type="ECO:0000256" key="4">
    <source>
        <dbReference type="ARBA" id="ARBA00022833"/>
    </source>
</evidence>
<evidence type="ECO:0000256" key="1">
    <source>
        <dbReference type="ARBA" id="ARBA00007749"/>
    </source>
</evidence>
<dbReference type="InterPro" id="IPR036866">
    <property type="entry name" value="RibonucZ/Hydroxyglut_hydro"/>
</dbReference>
<dbReference type="PANTHER" id="PTHR42978">
    <property type="entry name" value="QUORUM-QUENCHING LACTONASE YTNP-RELATED-RELATED"/>
    <property type="match status" value="1"/>
</dbReference>
<evidence type="ECO:0000256" key="2">
    <source>
        <dbReference type="ARBA" id="ARBA00022723"/>
    </source>
</evidence>
<gene>
    <name evidence="6" type="ORF">B0A64_00495</name>
</gene>
<dbReference type="Proteomes" id="UP000214684">
    <property type="component" value="Unassembled WGS sequence"/>
</dbReference>
<dbReference type="CDD" id="cd16281">
    <property type="entry name" value="metallo-hydrolase-like_MBL-fold"/>
    <property type="match status" value="1"/>
</dbReference>
<evidence type="ECO:0000313" key="6">
    <source>
        <dbReference type="EMBL" id="OXG09276.1"/>
    </source>
</evidence>
<dbReference type="GO" id="GO:0016787">
    <property type="term" value="F:hydrolase activity"/>
    <property type="evidence" value="ECO:0007669"/>
    <property type="project" value="UniProtKB-KW"/>
</dbReference>
<accession>A0A227PJH8</accession>
<comment type="similarity">
    <text evidence="1">Belongs to the metallo-beta-lactamase superfamily.</text>
</comment>
<protein>
    <submittedName>
        <fullName evidence="6">MBL fold metallo-hydrolase</fullName>
    </submittedName>
</protein>
<evidence type="ECO:0000259" key="5">
    <source>
        <dbReference type="SMART" id="SM00849"/>
    </source>
</evidence>
<dbReference type="EMBL" id="MUGS01000002">
    <property type="protein sequence ID" value="OXG09276.1"/>
    <property type="molecule type" value="Genomic_DNA"/>
</dbReference>
<sequence length="295" mass="33689">MKLYPIESGNFKLDGGAMFGVVPKTIWNKTNPADANNLIDIAARCLLIEDGNRLILIDTGMGNKQSEKFFGYYSLWGSHSIDKSLAKYGFHRDDITDVFMTHLHFDHCGGSVQWNSDKTFYEPAFKNAKFWTNENHWDWATKPNAREKASFLSENILPMQESGQLNFIKRPENDLGPEDEGRTGLAFSEELNFGIYYVDGHTEKQMIPHIQYQDKTIIFCADLLATAGHIPLPYVMGYDTRPLLTMPEKSKFLNAAADHNHYLFLEHDAHNQIITVEHTEKGVRLADVFTCEDIF</sequence>